<reference evidence="1 2" key="1">
    <citation type="submission" date="2016-12" db="EMBL/GenBank/DDBJ databases">
        <authorList>
            <person name="Song W.-J."/>
            <person name="Kurnit D.M."/>
        </authorList>
    </citation>
    <scope>NUCLEOTIDE SEQUENCE [LARGE SCALE GENOMIC DNA]</scope>
    <source>
        <strain evidence="1 2">DSM 30827</strain>
    </source>
</reference>
<dbReference type="RefSeq" id="WP_095659398.1">
    <property type="nucleotide sequence ID" value="NZ_BAAAKB010000003.1"/>
</dbReference>
<dbReference type="AlphaFoldDB" id="A0A1Q2HUU3"/>
<dbReference type="OrthoDB" id="4410600at2"/>
<protein>
    <recommendedName>
        <fullName evidence="3">Anti-sigma factor RshA</fullName>
    </recommendedName>
</protein>
<dbReference type="InterPro" id="IPR024020">
    <property type="entry name" value="Anit_sigma_mycothiol_RsrA"/>
</dbReference>
<organism evidence="1 2">
    <name type="scientific">Corynebacterium glaucum</name>
    <dbReference type="NCBI Taxonomy" id="187491"/>
    <lineage>
        <taxon>Bacteria</taxon>
        <taxon>Bacillati</taxon>
        <taxon>Actinomycetota</taxon>
        <taxon>Actinomycetes</taxon>
        <taxon>Mycobacteriales</taxon>
        <taxon>Corynebacteriaceae</taxon>
        <taxon>Corynebacterium</taxon>
    </lineage>
</organism>
<dbReference type="Proteomes" id="UP000217209">
    <property type="component" value="Chromosome"/>
</dbReference>
<gene>
    <name evidence="1" type="ORF">CGLAU_02925</name>
</gene>
<dbReference type="EMBL" id="CP019688">
    <property type="protein sequence ID" value="AQQ14570.1"/>
    <property type="molecule type" value="Genomic_DNA"/>
</dbReference>
<evidence type="ECO:0008006" key="3">
    <source>
        <dbReference type="Google" id="ProtNLM"/>
    </source>
</evidence>
<accession>A0A1Q2HUU3</accession>
<evidence type="ECO:0000313" key="2">
    <source>
        <dbReference type="Proteomes" id="UP000217209"/>
    </source>
</evidence>
<name>A0A1Q2HUU3_9CORY</name>
<evidence type="ECO:0000313" key="1">
    <source>
        <dbReference type="EMBL" id="AQQ14570.1"/>
    </source>
</evidence>
<keyword evidence="2" id="KW-1185">Reference proteome</keyword>
<dbReference type="NCBIfam" id="TIGR03988">
    <property type="entry name" value="antisig_RsrA"/>
    <property type="match status" value="1"/>
</dbReference>
<proteinExistence type="predicted"/>
<dbReference type="KEGG" id="cgv:CGLAU_02925"/>
<sequence length="97" mass="11033">MASGNCTCTQGSGHDTQLLLCEMFDPETTQRRAEEIRREIANCPECLRRLESEQTVRGLVRDCCGQANAPEPLRQRIIASITTVTYTETYTEVRRPR</sequence>